<comment type="caution">
    <text evidence="1">The sequence shown here is derived from an EMBL/GenBank/DDBJ whole genome shotgun (WGS) entry which is preliminary data.</text>
</comment>
<evidence type="ECO:0000313" key="2">
    <source>
        <dbReference type="Proteomes" id="UP001153365"/>
    </source>
</evidence>
<dbReference type="EMBL" id="CALTRL010006027">
    <property type="protein sequence ID" value="CAH7688890.1"/>
    <property type="molecule type" value="Genomic_DNA"/>
</dbReference>
<gene>
    <name evidence="1" type="ORF">PPACK8108_LOCUS23928</name>
</gene>
<protein>
    <submittedName>
        <fullName evidence="1">Expressed protein</fullName>
    </submittedName>
</protein>
<evidence type="ECO:0000313" key="1">
    <source>
        <dbReference type="EMBL" id="CAH7688890.1"/>
    </source>
</evidence>
<accession>A0AAV0BQB1</accession>
<sequence length="401" mass="47614">MKRNFIAEFSDTLRSLDRTKKWRGRPYFMKFESHDRLERKFFSYRELALRSLSCLLIASPNIDDEGKKIVQEVLEIIKLQFSSISANYEFETNLFLDFKDYLTHNSWSKGIANIFNELSVEDQYNVFNSSLEKYVKFYNYLNVVQYRKSASELDNMYQVLDFFEEPQALNKLKNLDKLSRNDRDLSVSVARTLISIVSVPKYLDRPIDYSGIWSFSYYIVEFLINDQNSTFLKLYQDQIHKDSLMEKIGFLKKCITLKKQANKLLPKNLIIRPREKNKVWEQLGEDSVVKWFNQYFISLKRFDIKLKEQSNQFQGHLTAYEIFKSYTNLHERSSKESISSKIGSLLSTKIVKHFLTIEVVISDSERELYKSVLKKAATYKHLYLKKERQKKSPSQVKLRPF</sequence>
<dbReference type="Proteomes" id="UP001153365">
    <property type="component" value="Unassembled WGS sequence"/>
</dbReference>
<organism evidence="1 2">
    <name type="scientific">Phakopsora pachyrhizi</name>
    <name type="common">Asian soybean rust disease fungus</name>
    <dbReference type="NCBI Taxonomy" id="170000"/>
    <lineage>
        <taxon>Eukaryota</taxon>
        <taxon>Fungi</taxon>
        <taxon>Dikarya</taxon>
        <taxon>Basidiomycota</taxon>
        <taxon>Pucciniomycotina</taxon>
        <taxon>Pucciniomycetes</taxon>
        <taxon>Pucciniales</taxon>
        <taxon>Phakopsoraceae</taxon>
        <taxon>Phakopsora</taxon>
    </lineage>
</organism>
<proteinExistence type="predicted"/>
<reference evidence="1" key="1">
    <citation type="submission" date="2022-06" db="EMBL/GenBank/DDBJ databases">
        <authorList>
            <consortium name="SYNGENTA / RWTH Aachen University"/>
        </authorList>
    </citation>
    <scope>NUCLEOTIDE SEQUENCE</scope>
</reference>
<name>A0AAV0BQB1_PHAPC</name>
<keyword evidence="2" id="KW-1185">Reference proteome</keyword>
<dbReference type="AlphaFoldDB" id="A0AAV0BQB1"/>